<evidence type="ECO:0000256" key="1">
    <source>
        <dbReference type="SAM" id="Phobius"/>
    </source>
</evidence>
<name>Q2J1Z2_RHOP2</name>
<protein>
    <submittedName>
        <fullName evidence="2">Uncharacterized protein</fullName>
    </submittedName>
</protein>
<sequence length="47" mass="4930">MMTYDILLLAAAALSTVVILFGVVIFAGHEGEHRHASAGPQQPHGTT</sequence>
<organism evidence="2 3">
    <name type="scientific">Rhodopseudomonas palustris (strain HaA2)</name>
    <dbReference type="NCBI Taxonomy" id="316058"/>
    <lineage>
        <taxon>Bacteria</taxon>
        <taxon>Pseudomonadati</taxon>
        <taxon>Pseudomonadota</taxon>
        <taxon>Alphaproteobacteria</taxon>
        <taxon>Hyphomicrobiales</taxon>
        <taxon>Nitrobacteraceae</taxon>
        <taxon>Rhodopseudomonas</taxon>
    </lineage>
</organism>
<evidence type="ECO:0000313" key="3">
    <source>
        <dbReference type="Proteomes" id="UP000008809"/>
    </source>
</evidence>
<accession>Q2J1Z2</accession>
<feature type="transmembrane region" description="Helical" evidence="1">
    <location>
        <begin position="6"/>
        <end position="27"/>
    </location>
</feature>
<dbReference type="EMBL" id="CP000250">
    <property type="protein sequence ID" value="ABD05518.1"/>
    <property type="molecule type" value="Genomic_DNA"/>
</dbReference>
<keyword evidence="3" id="KW-1185">Reference proteome</keyword>
<dbReference type="AlphaFoldDB" id="Q2J1Z2"/>
<keyword evidence="1" id="KW-0472">Membrane</keyword>
<keyword evidence="1" id="KW-1133">Transmembrane helix</keyword>
<dbReference type="RefSeq" id="WP_011439707.1">
    <property type="nucleotide sequence ID" value="NC_007778.1"/>
</dbReference>
<dbReference type="Proteomes" id="UP000008809">
    <property type="component" value="Chromosome"/>
</dbReference>
<dbReference type="HOGENOM" id="CLU_3204580_0_0_5"/>
<proteinExistence type="predicted"/>
<gene>
    <name evidence="2" type="ordered locus">RPB_0807</name>
</gene>
<evidence type="ECO:0000313" key="2">
    <source>
        <dbReference type="EMBL" id="ABD05518.1"/>
    </source>
</evidence>
<reference evidence="2 3" key="1">
    <citation type="submission" date="2006-01" db="EMBL/GenBank/DDBJ databases">
        <title>Complete sequence of Rhodopseudomonas palustris HaA2.</title>
        <authorList>
            <consortium name="US DOE Joint Genome Institute"/>
            <person name="Copeland A."/>
            <person name="Lucas S."/>
            <person name="Lapidus A."/>
            <person name="Barry K."/>
            <person name="Detter J.C."/>
            <person name="Glavina T."/>
            <person name="Hammon N."/>
            <person name="Israni S."/>
            <person name="Pitluck S."/>
            <person name="Chain P."/>
            <person name="Malfatti S."/>
            <person name="Shin M."/>
            <person name="Vergez L."/>
            <person name="Schmutz J."/>
            <person name="Larimer F."/>
            <person name="Land M."/>
            <person name="Hauser L."/>
            <person name="Pelletier D.A."/>
            <person name="Kyrpides N."/>
            <person name="Anderson I."/>
            <person name="Oda Y."/>
            <person name="Harwood C.S."/>
            <person name="Richardson P."/>
        </authorList>
    </citation>
    <scope>NUCLEOTIDE SEQUENCE [LARGE SCALE GENOMIC DNA]</scope>
    <source>
        <strain evidence="2 3">HaA2</strain>
    </source>
</reference>
<keyword evidence="1" id="KW-0812">Transmembrane</keyword>
<dbReference type="KEGG" id="rpb:RPB_0807"/>